<evidence type="ECO:0000313" key="6">
    <source>
        <dbReference type="Proteomes" id="UP000507470"/>
    </source>
</evidence>
<keyword evidence="2 3" id="KW-1015">Disulfide bond</keyword>
<keyword evidence="1" id="KW-0732">Signal</keyword>
<dbReference type="OrthoDB" id="4062651at2759"/>
<dbReference type="InterPro" id="IPR000742">
    <property type="entry name" value="EGF"/>
</dbReference>
<gene>
    <name evidence="5" type="ORF">MCOR_13616</name>
</gene>
<keyword evidence="6" id="KW-1185">Reference proteome</keyword>
<evidence type="ECO:0000256" key="3">
    <source>
        <dbReference type="PROSITE-ProRule" id="PRU00076"/>
    </source>
</evidence>
<organism evidence="5 6">
    <name type="scientific">Mytilus coruscus</name>
    <name type="common">Sea mussel</name>
    <dbReference type="NCBI Taxonomy" id="42192"/>
    <lineage>
        <taxon>Eukaryota</taxon>
        <taxon>Metazoa</taxon>
        <taxon>Spiralia</taxon>
        <taxon>Lophotrochozoa</taxon>
        <taxon>Mollusca</taxon>
        <taxon>Bivalvia</taxon>
        <taxon>Autobranchia</taxon>
        <taxon>Pteriomorphia</taxon>
        <taxon>Mytilida</taxon>
        <taxon>Mytiloidea</taxon>
        <taxon>Mytilidae</taxon>
        <taxon>Mytilinae</taxon>
        <taxon>Mytilus</taxon>
    </lineage>
</organism>
<dbReference type="AlphaFoldDB" id="A0A6J8B1C7"/>
<evidence type="ECO:0000256" key="2">
    <source>
        <dbReference type="ARBA" id="ARBA00023157"/>
    </source>
</evidence>
<dbReference type="PANTHER" id="PTHR14949">
    <property type="entry name" value="EGF-LIKE-DOMAIN, MULTIPLE 7, 8"/>
    <property type="match status" value="1"/>
</dbReference>
<dbReference type="GO" id="GO:0009986">
    <property type="term" value="C:cell surface"/>
    <property type="evidence" value="ECO:0007669"/>
    <property type="project" value="TreeGrafter"/>
</dbReference>
<dbReference type="Gene3D" id="2.10.25.10">
    <property type="entry name" value="Laminin"/>
    <property type="match status" value="2"/>
</dbReference>
<evidence type="ECO:0000313" key="5">
    <source>
        <dbReference type="EMBL" id="CAC5377293.1"/>
    </source>
</evidence>
<dbReference type="GO" id="GO:0005102">
    <property type="term" value="F:signaling receptor binding"/>
    <property type="evidence" value="ECO:0007669"/>
    <property type="project" value="TreeGrafter"/>
</dbReference>
<feature type="domain" description="EGF-like" evidence="4">
    <location>
        <begin position="39"/>
        <end position="70"/>
    </location>
</feature>
<accession>A0A6J8B1C7</accession>
<dbReference type="InterPro" id="IPR050969">
    <property type="entry name" value="Dev_Signal_Modulators"/>
</dbReference>
<keyword evidence="3" id="KW-0245">EGF-like domain</keyword>
<feature type="disulfide bond" evidence="3">
    <location>
        <begin position="60"/>
        <end position="69"/>
    </location>
</feature>
<feature type="disulfide bond" evidence="3">
    <location>
        <begin position="43"/>
        <end position="53"/>
    </location>
</feature>
<reference evidence="5 6" key="1">
    <citation type="submission" date="2020-06" db="EMBL/GenBank/DDBJ databases">
        <authorList>
            <person name="Li R."/>
            <person name="Bekaert M."/>
        </authorList>
    </citation>
    <scope>NUCLEOTIDE SEQUENCE [LARGE SCALE GENOMIC DNA]</scope>
    <source>
        <strain evidence="6">wild</strain>
    </source>
</reference>
<dbReference type="PANTHER" id="PTHR14949:SF54">
    <property type="entry name" value="VWFD DOMAIN-CONTAINING PROTEIN"/>
    <property type="match status" value="1"/>
</dbReference>
<sequence>MIYRCGGKCLNGGTCIADSCNCPDGYTVIKCEINPSLILTDPCIVRCLNGGTCFNNSCNCSKRYTGDYCENEYLGNGPFRKIQFITANETSDYNLPQLKTIVNKDPLYFKVAEGCAYNVTLLQEGNNHTVEFIMNDTNIVDLNIRKGSSLFTINVNCIRFRNADVFISWNSNVFTFGTVHLINDTFWKRTVKRYPLDGSMYRAIFSSGGKIAWILYEAGSTCILTYTGLLL</sequence>
<dbReference type="SMART" id="SM00181">
    <property type="entry name" value="EGF"/>
    <property type="match status" value="2"/>
</dbReference>
<dbReference type="PROSITE" id="PS50026">
    <property type="entry name" value="EGF_3"/>
    <property type="match status" value="1"/>
</dbReference>
<dbReference type="PROSITE" id="PS01186">
    <property type="entry name" value="EGF_2"/>
    <property type="match status" value="1"/>
</dbReference>
<evidence type="ECO:0000259" key="4">
    <source>
        <dbReference type="PROSITE" id="PS50026"/>
    </source>
</evidence>
<proteinExistence type="predicted"/>
<dbReference type="Proteomes" id="UP000507470">
    <property type="component" value="Unassembled WGS sequence"/>
</dbReference>
<comment type="caution">
    <text evidence="3">Lacks conserved residue(s) required for the propagation of feature annotation.</text>
</comment>
<name>A0A6J8B1C7_MYTCO</name>
<dbReference type="GO" id="GO:0005576">
    <property type="term" value="C:extracellular region"/>
    <property type="evidence" value="ECO:0007669"/>
    <property type="project" value="TreeGrafter"/>
</dbReference>
<evidence type="ECO:0000256" key="1">
    <source>
        <dbReference type="ARBA" id="ARBA00022729"/>
    </source>
</evidence>
<dbReference type="PROSITE" id="PS00022">
    <property type="entry name" value="EGF_1"/>
    <property type="match status" value="1"/>
</dbReference>
<dbReference type="EMBL" id="CACVKT020002303">
    <property type="protein sequence ID" value="CAC5377293.1"/>
    <property type="molecule type" value="Genomic_DNA"/>
</dbReference>
<protein>
    <submittedName>
        <fullName evidence="5">WIF1</fullName>
    </submittedName>
</protein>